<evidence type="ECO:0000256" key="9">
    <source>
        <dbReference type="ARBA" id="ARBA00023317"/>
    </source>
</evidence>
<comment type="pathway">
    <text evidence="10">Amine and polyamine biosynthesis; S-adenosylmethioninamine biosynthesis; S-adenosylmethioninamine from S-adenosyl-L-methionine: step 1/1.</text>
</comment>
<feature type="site" description="Cleavage (non-hydrolytic); by autolysis" evidence="10">
    <location>
        <begin position="62"/>
        <end position="63"/>
    </location>
</feature>
<proteinExistence type="inferred from homology"/>
<comment type="similarity">
    <text evidence="10">Belongs to the prokaryotic AdoMetDC family. Type 1 subfamily.</text>
</comment>
<evidence type="ECO:0000256" key="2">
    <source>
        <dbReference type="ARBA" id="ARBA00022793"/>
    </source>
</evidence>
<comment type="catalytic activity">
    <reaction evidence="10">
        <text>S-adenosyl-L-methionine + H(+) = S-adenosyl 3-(methylsulfanyl)propylamine + CO2</text>
        <dbReference type="Rhea" id="RHEA:15981"/>
        <dbReference type="ChEBI" id="CHEBI:15378"/>
        <dbReference type="ChEBI" id="CHEBI:16526"/>
        <dbReference type="ChEBI" id="CHEBI:57443"/>
        <dbReference type="ChEBI" id="CHEBI:59789"/>
        <dbReference type="EC" id="4.1.1.50"/>
    </reaction>
</comment>
<evidence type="ECO:0000256" key="5">
    <source>
        <dbReference type="ARBA" id="ARBA00023115"/>
    </source>
</evidence>
<comment type="function">
    <text evidence="10">Catalyzes the decarboxylation of S-adenosylmethionine to S-adenosylmethioninamine (dcAdoMet), the propylamine donor required for the synthesis of the polyamines spermine and spermidine from the diamine putrescine.</text>
</comment>
<dbReference type="RefSeq" id="WP_141190133.1">
    <property type="nucleotide sequence ID" value="NZ_JBHUMR010000014.1"/>
</dbReference>
<organism evidence="11 12">
    <name type="scientific">Terrilactibacillus laevilacticus</name>
    <dbReference type="NCBI Taxonomy" id="1380157"/>
    <lineage>
        <taxon>Bacteria</taxon>
        <taxon>Bacillati</taxon>
        <taxon>Bacillota</taxon>
        <taxon>Bacilli</taxon>
        <taxon>Bacillales</taxon>
        <taxon>Bacillaceae</taxon>
        <taxon>Terrilactibacillus</taxon>
    </lineage>
</organism>
<evidence type="ECO:0000256" key="4">
    <source>
        <dbReference type="ARBA" id="ARBA00023066"/>
    </source>
</evidence>
<keyword evidence="12" id="KW-1185">Reference proteome</keyword>
<keyword evidence="7 10" id="KW-0456">Lyase</keyword>
<dbReference type="InterPro" id="IPR016067">
    <property type="entry name" value="S-AdoMet_deCO2ase_core"/>
</dbReference>
<dbReference type="InterPro" id="IPR003826">
    <property type="entry name" value="AdoMetDC_fam_prok"/>
</dbReference>
<dbReference type="PANTHER" id="PTHR33866:SF2">
    <property type="entry name" value="S-ADENOSYLMETHIONINE DECARBOXYLASE PROENZYME"/>
    <property type="match status" value="1"/>
</dbReference>
<evidence type="ECO:0000313" key="12">
    <source>
        <dbReference type="Proteomes" id="UP001597458"/>
    </source>
</evidence>
<accession>A0ABW5PTV8</accession>
<evidence type="ECO:0000256" key="10">
    <source>
        <dbReference type="HAMAP-Rule" id="MF_00464"/>
    </source>
</evidence>
<comment type="subunit">
    <text evidence="10">Heterotetramer of two alpha and two beta chains arranged as a dimer of alpha/beta heterodimers.</text>
</comment>
<feature type="chain" id="PRO_5044909482" description="S-adenosylmethionine decarboxylase alpha chain" evidence="10">
    <location>
        <begin position="63"/>
        <end position="129"/>
    </location>
</feature>
<dbReference type="HAMAP" id="MF_00464">
    <property type="entry name" value="AdoMetDC_1"/>
    <property type="match status" value="1"/>
</dbReference>
<keyword evidence="4 10" id="KW-0745">Spermidine biosynthesis</keyword>
<dbReference type="NCBIfam" id="TIGR03330">
    <property type="entry name" value="SAM_DCase_Bsu"/>
    <property type="match status" value="1"/>
</dbReference>
<evidence type="ECO:0000256" key="7">
    <source>
        <dbReference type="ARBA" id="ARBA00023239"/>
    </source>
</evidence>
<evidence type="ECO:0000313" key="11">
    <source>
        <dbReference type="EMBL" id="MFD2618074.1"/>
    </source>
</evidence>
<reference evidence="12" key="1">
    <citation type="journal article" date="2019" name="Int. J. Syst. Evol. Microbiol.">
        <title>The Global Catalogue of Microorganisms (GCM) 10K type strain sequencing project: providing services to taxonomists for standard genome sequencing and annotation.</title>
        <authorList>
            <consortium name="The Broad Institute Genomics Platform"/>
            <consortium name="The Broad Institute Genome Sequencing Center for Infectious Disease"/>
            <person name="Wu L."/>
            <person name="Ma J."/>
        </authorList>
    </citation>
    <scope>NUCLEOTIDE SEQUENCE [LARGE SCALE GENOMIC DNA]</scope>
    <source>
        <strain evidence="12">TISTR 2241</strain>
    </source>
</reference>
<dbReference type="GO" id="GO:0004014">
    <property type="term" value="F:adenosylmethionine decarboxylase activity"/>
    <property type="evidence" value="ECO:0007669"/>
    <property type="project" value="UniProtKB-EC"/>
</dbReference>
<feature type="modified residue" description="Pyruvic acid (Ser); by autocatalysis" evidence="10">
    <location>
        <position position="63"/>
    </location>
</feature>
<evidence type="ECO:0000256" key="3">
    <source>
        <dbReference type="ARBA" id="ARBA00022813"/>
    </source>
</evidence>
<protein>
    <recommendedName>
        <fullName evidence="10">S-adenosylmethionine decarboxylase proenzyme</fullName>
        <shortName evidence="10">AdoMetDC</shortName>
        <shortName evidence="10">SAMDC</shortName>
        <ecNumber evidence="10">4.1.1.50</ecNumber>
    </recommendedName>
    <component>
        <recommendedName>
            <fullName evidence="10">S-adenosylmethionine decarboxylase beta chain</fullName>
        </recommendedName>
    </component>
    <component>
        <recommendedName>
            <fullName evidence="10">S-adenosylmethionine decarboxylase alpha chain</fullName>
        </recommendedName>
    </component>
</protein>
<keyword evidence="2 10" id="KW-0210">Decarboxylase</keyword>
<evidence type="ECO:0000256" key="8">
    <source>
        <dbReference type="ARBA" id="ARBA00023270"/>
    </source>
</evidence>
<keyword evidence="1 10" id="KW-0949">S-adenosyl-L-methionine</keyword>
<keyword evidence="6 10" id="KW-0865">Zymogen</keyword>
<keyword evidence="8 10" id="KW-0704">Schiff base</keyword>
<keyword evidence="3 10" id="KW-0068">Autocatalytic cleavage</keyword>
<keyword evidence="9 10" id="KW-0670">Pyruvate</keyword>
<feature type="chain" id="PRO_5044909481" description="S-adenosylmethionine decarboxylase beta chain" evidence="10">
    <location>
        <begin position="1"/>
        <end position="62"/>
    </location>
</feature>
<comment type="cofactor">
    <cofactor evidence="10">
        <name>pyruvate</name>
        <dbReference type="ChEBI" id="CHEBI:15361"/>
    </cofactor>
    <text evidence="10">Binds 1 pyruvoyl group covalently per subunit.</text>
</comment>
<feature type="active site" description="Proton donor; for catalytic activity" evidence="10">
    <location>
        <position position="83"/>
    </location>
</feature>
<evidence type="ECO:0000256" key="6">
    <source>
        <dbReference type="ARBA" id="ARBA00023145"/>
    </source>
</evidence>
<comment type="caution">
    <text evidence="11">The sequence shown here is derived from an EMBL/GenBank/DDBJ whole genome shotgun (WGS) entry which is preliminary data.</text>
</comment>
<feature type="active site" description="Proton acceptor; for processing activity" evidence="10">
    <location>
        <position position="68"/>
    </location>
</feature>
<dbReference type="Gene3D" id="3.60.90.10">
    <property type="entry name" value="S-adenosylmethionine decarboxylase"/>
    <property type="match status" value="1"/>
</dbReference>
<dbReference type="Pfam" id="PF02675">
    <property type="entry name" value="AdoMet_dc"/>
    <property type="match status" value="1"/>
</dbReference>
<comment type="PTM">
    <text evidence="10">Is synthesized initially as an inactive proenzyme. Formation of the active enzyme involves a self-maturation process in which the active site pyruvoyl group is generated from an internal serine residue via an autocatalytic post-translational modification. Two non-identical subunits are generated from the proenzyme in this reaction, and the pyruvate is formed at the N-terminus of the alpha chain, which is derived from the carboxyl end of the proenzyme. The post-translation cleavage follows an unusual pathway, termed non-hydrolytic serinolysis, in which the side chain hydroxyl group of the serine supplies its oxygen atom to form the C-terminus of the beta chain, while the remainder of the serine residue undergoes an oxidative deamination to produce ammonia and the pyruvoyl group blocking the N-terminus of the alpha chain.</text>
</comment>
<dbReference type="SUPFAM" id="SSF56276">
    <property type="entry name" value="S-adenosylmethionine decarboxylase"/>
    <property type="match status" value="1"/>
</dbReference>
<dbReference type="InterPro" id="IPR017716">
    <property type="entry name" value="S-AdoMet_deCOase_pro-enz"/>
</dbReference>
<dbReference type="PANTHER" id="PTHR33866">
    <property type="entry name" value="S-ADENOSYLMETHIONINE DECARBOXYLASE PROENZYME"/>
    <property type="match status" value="1"/>
</dbReference>
<evidence type="ECO:0000256" key="1">
    <source>
        <dbReference type="ARBA" id="ARBA00022691"/>
    </source>
</evidence>
<feature type="active site" description="Schiff-base intermediate with substrate; via pyruvic acid" evidence="10">
    <location>
        <position position="63"/>
    </location>
</feature>
<keyword evidence="5 10" id="KW-0620">Polyamine biosynthesis</keyword>
<dbReference type="Proteomes" id="UP001597458">
    <property type="component" value="Unassembled WGS sequence"/>
</dbReference>
<gene>
    <name evidence="11" type="primary">speD</name>
    <name evidence="10" type="synonym">speH</name>
    <name evidence="11" type="ORF">ACFSTF_12220</name>
</gene>
<dbReference type="EMBL" id="JBHUMR010000014">
    <property type="protein sequence ID" value="MFD2618074.1"/>
    <property type="molecule type" value="Genomic_DNA"/>
</dbReference>
<name>A0ABW5PTV8_9BACI</name>
<sequence length="129" mass="14458">MDRTGRHIISELWGCDEEKLNDLELIKGLILDTVKDTEAEIRKIVFHKFVPEGISGVVIFSESHVTIHSIPKHGYASIDIYSCNDQIDPKVSTENIAEVLNAKVSEKTEFTGEHGPVLFTNKEVVPIKD</sequence>
<dbReference type="EC" id="4.1.1.50" evidence="10"/>